<comment type="similarity">
    <text evidence="11">Belongs to the class I-like SAM-binding methyltransferase superfamily. DOT1 family.</text>
</comment>
<evidence type="ECO:0000256" key="5">
    <source>
        <dbReference type="ARBA" id="ARBA00022679"/>
    </source>
</evidence>
<feature type="compositionally biased region" description="Low complexity" evidence="13">
    <location>
        <begin position="711"/>
        <end position="733"/>
    </location>
</feature>
<dbReference type="InterPro" id="IPR029063">
    <property type="entry name" value="SAM-dependent_MTases_sf"/>
</dbReference>
<dbReference type="Proteomes" id="UP000050795">
    <property type="component" value="Unassembled WGS sequence"/>
</dbReference>
<feature type="compositionally biased region" description="Low complexity" evidence="13">
    <location>
        <begin position="603"/>
        <end position="622"/>
    </location>
</feature>
<dbReference type="WBParaSite" id="TREG1_119780.4">
    <property type="protein sequence ID" value="TREG1_119780.4"/>
    <property type="gene ID" value="TREG1_119780"/>
</dbReference>
<keyword evidence="8 11" id="KW-0539">Nucleus</keyword>
<feature type="compositionally biased region" description="Basic residues" evidence="13">
    <location>
        <begin position="319"/>
        <end position="340"/>
    </location>
</feature>
<dbReference type="EC" id="2.1.1.360" evidence="2 11"/>
<evidence type="ECO:0000256" key="8">
    <source>
        <dbReference type="ARBA" id="ARBA00023242"/>
    </source>
</evidence>
<evidence type="ECO:0000256" key="3">
    <source>
        <dbReference type="ARBA" id="ARBA00020987"/>
    </source>
</evidence>
<comment type="subcellular location">
    <subcellularLocation>
        <location evidence="1 11">Nucleus</location>
    </subcellularLocation>
</comment>
<feature type="region of interest" description="Disordered" evidence="13">
    <location>
        <begin position="1709"/>
        <end position="1761"/>
    </location>
</feature>
<reference evidence="16 17" key="2">
    <citation type="submission" date="2023-11" db="UniProtKB">
        <authorList>
            <consortium name="WormBaseParasite"/>
        </authorList>
    </citation>
    <scope>IDENTIFICATION</scope>
</reference>
<feature type="compositionally biased region" description="Basic residues" evidence="13">
    <location>
        <begin position="1445"/>
        <end position="1465"/>
    </location>
</feature>
<dbReference type="PANTHER" id="PTHR21451:SF0">
    <property type="entry name" value="HISTONE-LYSINE N-METHYLTRANSFERASE, H3 LYSINE-79 SPECIFIC"/>
    <property type="match status" value="1"/>
</dbReference>
<evidence type="ECO:0000256" key="11">
    <source>
        <dbReference type="RuleBase" id="RU271113"/>
    </source>
</evidence>
<feature type="compositionally biased region" description="Low complexity" evidence="13">
    <location>
        <begin position="301"/>
        <end position="318"/>
    </location>
</feature>
<feature type="compositionally biased region" description="Low complexity" evidence="13">
    <location>
        <begin position="1626"/>
        <end position="1645"/>
    </location>
</feature>
<dbReference type="GO" id="GO:0032259">
    <property type="term" value="P:methylation"/>
    <property type="evidence" value="ECO:0007669"/>
    <property type="project" value="UniProtKB-KW"/>
</dbReference>
<feature type="region of interest" description="Disordered" evidence="13">
    <location>
        <begin position="1623"/>
        <end position="1645"/>
    </location>
</feature>
<dbReference type="Gene3D" id="3.40.50.150">
    <property type="entry name" value="Vaccinia Virus protein VP39"/>
    <property type="match status" value="1"/>
</dbReference>
<evidence type="ECO:0000256" key="13">
    <source>
        <dbReference type="SAM" id="MobiDB-lite"/>
    </source>
</evidence>
<feature type="compositionally biased region" description="Basic residues" evidence="13">
    <location>
        <begin position="438"/>
        <end position="447"/>
    </location>
</feature>
<evidence type="ECO:0000313" key="16">
    <source>
        <dbReference type="WBParaSite" id="TREG1_119780.4"/>
    </source>
</evidence>
<protein>
    <recommendedName>
        <fullName evidence="3 11">Histone-lysine N-methyltransferase, H3 lysine-79 specific</fullName>
        <ecNumber evidence="2 11">2.1.1.360</ecNumber>
    </recommendedName>
    <alternativeName>
        <fullName evidence="9 11">Histone H3-K79 methyltransferase</fullName>
    </alternativeName>
</protein>
<feature type="region of interest" description="Disordered" evidence="13">
    <location>
        <begin position="275"/>
        <end position="477"/>
    </location>
</feature>
<dbReference type="PROSITE" id="PS51569">
    <property type="entry name" value="DOT1"/>
    <property type="match status" value="1"/>
</dbReference>
<evidence type="ECO:0000256" key="6">
    <source>
        <dbReference type="ARBA" id="ARBA00022691"/>
    </source>
</evidence>
<feature type="compositionally biased region" description="Low complexity" evidence="13">
    <location>
        <begin position="1722"/>
        <end position="1761"/>
    </location>
</feature>
<evidence type="ECO:0000256" key="2">
    <source>
        <dbReference type="ARBA" id="ARBA00012190"/>
    </source>
</evidence>
<dbReference type="InterPro" id="IPR030445">
    <property type="entry name" value="H3-K79_meTrfase"/>
</dbReference>
<comment type="miscellaneous">
    <text evidence="11">In contrast to other lysine histone methyltransferases, it does not contain a SET domain, suggesting the existence of another mechanism for methylation of lysine residues of histones.</text>
</comment>
<comment type="catalytic activity">
    <reaction evidence="10 11">
        <text>L-lysyl(79)-[histone H3] + 3 S-adenosyl-L-methionine = N(6),N(6),N(6)-trimethyl-L-lysyl(79)-[histone H3] + 3 S-adenosyl-L-homocysteine + 3 H(+)</text>
        <dbReference type="Rhea" id="RHEA:60328"/>
        <dbReference type="Rhea" id="RHEA-COMP:15549"/>
        <dbReference type="Rhea" id="RHEA-COMP:15552"/>
        <dbReference type="ChEBI" id="CHEBI:15378"/>
        <dbReference type="ChEBI" id="CHEBI:29969"/>
        <dbReference type="ChEBI" id="CHEBI:57856"/>
        <dbReference type="ChEBI" id="CHEBI:59789"/>
        <dbReference type="ChEBI" id="CHEBI:61961"/>
        <dbReference type="EC" id="2.1.1.360"/>
    </reaction>
</comment>
<feature type="compositionally biased region" description="Basic residues" evidence="13">
    <location>
        <begin position="391"/>
        <end position="406"/>
    </location>
</feature>
<evidence type="ECO:0000256" key="12">
    <source>
        <dbReference type="SAM" id="Coils"/>
    </source>
</evidence>
<feature type="region of interest" description="Disordered" evidence="13">
    <location>
        <begin position="674"/>
        <end position="840"/>
    </location>
</feature>
<accession>A0AA85IY32</accession>
<dbReference type="InterPro" id="IPR025789">
    <property type="entry name" value="DOT1_dom"/>
</dbReference>
<dbReference type="FunFam" id="3.40.50.150:FF:000033">
    <property type="entry name" value="Histone-lysine N-methyltransferase, H3 lysine-79 specific"/>
    <property type="match status" value="1"/>
</dbReference>
<dbReference type="GO" id="GO:0005634">
    <property type="term" value="C:nucleus"/>
    <property type="evidence" value="ECO:0007669"/>
    <property type="project" value="UniProtKB-SubCell"/>
</dbReference>
<evidence type="ECO:0000313" key="17">
    <source>
        <dbReference type="WBParaSite" id="TREG1_119780.6"/>
    </source>
</evidence>
<dbReference type="PANTHER" id="PTHR21451">
    <property type="entry name" value="HISTONE H3 METHYLTRANSFERASE"/>
    <property type="match status" value="1"/>
</dbReference>
<evidence type="ECO:0000256" key="4">
    <source>
        <dbReference type="ARBA" id="ARBA00022603"/>
    </source>
</evidence>
<feature type="region of interest" description="Disordered" evidence="13">
    <location>
        <begin position="1308"/>
        <end position="1362"/>
    </location>
</feature>
<feature type="region of interest" description="Disordered" evidence="13">
    <location>
        <begin position="590"/>
        <end position="638"/>
    </location>
</feature>
<feature type="compositionally biased region" description="Low complexity" evidence="13">
    <location>
        <begin position="450"/>
        <end position="474"/>
    </location>
</feature>
<feature type="compositionally biased region" description="Low complexity" evidence="13">
    <location>
        <begin position="1314"/>
        <end position="1341"/>
    </location>
</feature>
<keyword evidence="5 11" id="KW-0808">Transferase</keyword>
<organism evidence="15 17">
    <name type="scientific">Trichobilharzia regenti</name>
    <name type="common">Nasal bird schistosome</name>
    <dbReference type="NCBI Taxonomy" id="157069"/>
    <lineage>
        <taxon>Eukaryota</taxon>
        <taxon>Metazoa</taxon>
        <taxon>Spiralia</taxon>
        <taxon>Lophotrochozoa</taxon>
        <taxon>Platyhelminthes</taxon>
        <taxon>Trematoda</taxon>
        <taxon>Digenea</taxon>
        <taxon>Strigeidida</taxon>
        <taxon>Schistosomatoidea</taxon>
        <taxon>Schistosomatidae</taxon>
        <taxon>Trichobilharzia</taxon>
    </lineage>
</organism>
<name>A0AA85IY32_TRIRE</name>
<feature type="compositionally biased region" description="Low complexity" evidence="13">
    <location>
        <begin position="795"/>
        <end position="831"/>
    </location>
</feature>
<dbReference type="GO" id="GO:0000077">
    <property type="term" value="P:DNA damage checkpoint signaling"/>
    <property type="evidence" value="ECO:0007669"/>
    <property type="project" value="TreeGrafter"/>
</dbReference>
<evidence type="ECO:0000256" key="9">
    <source>
        <dbReference type="ARBA" id="ARBA00029821"/>
    </source>
</evidence>
<dbReference type="Pfam" id="PF08123">
    <property type="entry name" value="DOT1"/>
    <property type="match status" value="1"/>
</dbReference>
<feature type="region of interest" description="Disordered" evidence="13">
    <location>
        <begin position="1416"/>
        <end position="1487"/>
    </location>
</feature>
<evidence type="ECO:0000259" key="14">
    <source>
        <dbReference type="PROSITE" id="PS51569"/>
    </source>
</evidence>
<keyword evidence="15" id="KW-1185">Reference proteome</keyword>
<feature type="coiled-coil region" evidence="12">
    <location>
        <begin position="1001"/>
        <end position="1035"/>
    </location>
</feature>
<evidence type="ECO:0000313" key="15">
    <source>
        <dbReference type="Proteomes" id="UP000050795"/>
    </source>
</evidence>
<keyword evidence="6 11" id="KW-0949">S-adenosyl-L-methionine</keyword>
<dbReference type="Gene3D" id="1.10.260.60">
    <property type="match status" value="1"/>
</dbReference>
<comment type="function">
    <text evidence="11">Histone methyltransferase that specifically trimethylates histone H3 to form H3K79me3. This methylation is required for telomere silencing and for the pachytene checkpoint during the meiotic cell cycle by allowing the recruitment of RAD9 to double strand breaks. Nucleosomes are preferred as substrate compared to free histone.</text>
</comment>
<feature type="compositionally biased region" description="Low complexity" evidence="13">
    <location>
        <begin position="355"/>
        <end position="382"/>
    </location>
</feature>
<evidence type="ECO:0000256" key="7">
    <source>
        <dbReference type="ARBA" id="ARBA00022853"/>
    </source>
</evidence>
<dbReference type="WBParaSite" id="TREG1_119780.6">
    <property type="protein sequence ID" value="TREG1_119780.6"/>
    <property type="gene ID" value="TREG1_119780"/>
</dbReference>
<feature type="compositionally biased region" description="Polar residues" evidence="13">
    <location>
        <begin position="623"/>
        <end position="638"/>
    </location>
</feature>
<reference evidence="15" key="1">
    <citation type="submission" date="2022-06" db="EMBL/GenBank/DDBJ databases">
        <authorList>
            <person name="Berger JAMES D."/>
            <person name="Berger JAMES D."/>
        </authorList>
    </citation>
    <scope>NUCLEOTIDE SEQUENCE [LARGE SCALE GENOMIC DNA]</scope>
</reference>
<dbReference type="GO" id="GO:0140956">
    <property type="term" value="F:histone H3K79 trimethyltransferase activity"/>
    <property type="evidence" value="ECO:0007669"/>
    <property type="project" value="UniProtKB-EC"/>
</dbReference>
<evidence type="ECO:0000256" key="10">
    <source>
        <dbReference type="ARBA" id="ARBA00047770"/>
    </source>
</evidence>
<keyword evidence="7 11" id="KW-0156">Chromatin regulator</keyword>
<keyword evidence="12" id="KW-0175">Coiled coil</keyword>
<evidence type="ECO:0000256" key="1">
    <source>
        <dbReference type="ARBA" id="ARBA00004123"/>
    </source>
</evidence>
<keyword evidence="4 11" id="KW-0489">Methyltransferase</keyword>
<dbReference type="GO" id="GO:0006281">
    <property type="term" value="P:DNA repair"/>
    <property type="evidence" value="ECO:0007669"/>
    <property type="project" value="TreeGrafter"/>
</dbReference>
<sequence length="1794" mass="198198">MLRQTDRSSFNDVSELCASYNKAIMDLWHMWTEGDVVPDFYNRKASRDHIQFILLQCYNRAVSDPEKLNQYPPFSPQVYGETSFELISQMIDTIAVASDDIFIDLGSGVGQVVLQVSASTDAKFCYGIEKAEYPSYCASRLDAAFRHWMSFYGKSYRPYKLERGDFLSSEYQEKIMSASVLFANNFAFGPEVDHQLKQRFANLKEGARIISSKAFCPLNFRITDRNLGDIGSIMRVSCLNPIQDAVSWTDKPFSYYVHTIDRSLLEQYFARLKNPKSKDENQVRRDRKGRIISEVTSREGSSNSSATNNQNNNSNSANHVRKRSTMLTKHHSTAFRRLPKRSASLPDVARNSCGKSTTTAVSTTTTNSSTPNTLSKNNNKLSLSKKETSDHHHRHHRHRRHQHHHQQPQQRLMNGGSSIVVRRMRSCSRQRCNNARKWSSRRKRSHTHSNNNGNNDNNKANKISHNSSSISSVENHVDGNTDDTLLLESTVNQQLASLTVKESEICDQEDTGKQFTSDISTDLLNNNNPCENDILSKSDAMKQSTRRKSKTLAIVTTTTTANNNNNNNISNGKLAYSYSVIDDCLSVHSLSSSSSRGQRDSRNSSSSPYVSSLSSANRSPNSQTDETPTTLNNPANNYSQSTLRTIQSHNCCIIPQDDLDRNMSDPSPHIRIKFRISNSRGSQDHSRIGQIKPAPAEEDNMNSDVLNQVKNSSSSNNNTTTTTTYNSNDNNKNNGDDVDEEELSTSVANRRILRKCRQVSNNNNSSYTTNNSKIPNHRTIVLRKRIQKSLRNASEKSSSSPTPTTTHTSYSPKKINTSDTNNNNNNSNTKLKSTHKRSSRDDLHNNLDILHNHTVTQIQSKPTLTQYGLNDKRLSAYTCHYQPVDVYAENTSNPRITDSTISDIHTGHNKAPVPLALTQYLELTKQVFMDHFAMLQSPAYSSTIQSELERERNRQTELLKHIKVLEQSIAKLHTDGAELLNRFTKRLGILITTPAAFFAQARRLIKHHHALEEKIAEFRKQISELTAANQELVKRHQIEAARLLAVATANKSDNFIQHNSMNKTTCNNAVIPDGRMNQSRRNSGLCYYDTSNASYFMTTTSMSNTTNSIISSTSSSSTTTTTRSALHGFPTPLLNSHSNVSGSGSGSSSIIPPPPSLTKVSLCSSGSTIHSSGHILQSNALILPHDTLQYSSVHSRSTPSTTVSPLLPSNKSNIDAPVLLKTLQAVSSYSPTMPTMTTIPPPPTTTMSTAVGTVSNTAVSGCDISNTVMMSSNMMIKDKSNSNHRSIQQTNIPPPPPLLPMHIPSDIRQVSCPSSSSSTFSIDTSSSITVPSSLSSSSSLSYQPRRRLTDKNDPVNQSIPSLLPEINSNSTCYYTPRTYFDVSSHSNKINHLHPSKSMHASVQDLILDEFSRPAPGLSSSSMNNYTTASIDTSGNGNNVPNSPVSRHRRHHHRHSSNRHHHHHSPQKSVHSNPIDYSHQFNLPPRKRHWDPVTTTDALIINHHNNTINGIANGDVHHGDGAYEEKEEGGEDGDWLSSKFPRNNNNHSCVLPAHCSSPTALSSSSSPLNSYRDISCSQISNNNNNNNNNLSPPTLSPISLDESSIATDCSFSLDRNEVNVCFSPSHSTPTTTNNNNDDNRNNSNTTTPIINTTANCMNGLGVVLSTPVVITSSGLCKDDNSGIPQLVAVENDEIKYLPPILYSSHDHQPTVLSSAAHPPPTPTSQTTTGSSSTPSAARPSTSTTPYPVTSVTIHSNTNNPYYPTTIPTTTSAVLKYSEITTSPGLFPLSTSSIVK</sequence>
<feature type="compositionally biased region" description="Polar residues" evidence="13">
    <location>
        <begin position="1417"/>
        <end position="1444"/>
    </location>
</feature>
<feature type="domain" description="DOT1" evidence="14">
    <location>
        <begin position="1"/>
        <end position="273"/>
    </location>
</feature>
<feature type="compositionally biased region" description="Low complexity" evidence="13">
    <location>
        <begin position="760"/>
        <end position="772"/>
    </location>
</feature>
<proteinExistence type="inferred from homology"/>
<dbReference type="SUPFAM" id="SSF53335">
    <property type="entry name" value="S-adenosyl-L-methionine-dependent methyltransferases"/>
    <property type="match status" value="1"/>
</dbReference>